<evidence type="ECO:0000313" key="2">
    <source>
        <dbReference type="EMBL" id="OPB46585.1"/>
    </source>
</evidence>
<dbReference type="AlphaFoldDB" id="A0A1T3D036"/>
<sequence>MEEGDFGRPAYECNDSPAVFECIQAWLQRCGSEHESCRARNTQHVPLPTRLLDVGGDDIRLIETTKDEQGIYVCLSHCWGGYQPIRTLQGNIERHKIAIPWDCLPKTFQDAVTIVRKIGLRYLWIDSLCIIQDSTSDWRAEAARMADIYSRAYFTIAALSAKNSKEGCFPTHDHKYEAHYLTPVSFQGKPASVFVRQDHGHPGGYFMSQNTVLGRGPTQPLLDRAWVFQERNLSLRVVYFGKTEIFWECRTAGYCGCRPGIRRDPDRPECIQTQSWRKWQLMVDKYRSLSLTMAKDTFPALSGLARAFQRENKGLGRYLAGHWEAHLPRCLAWTTRESRAAEADWRAPSWSWASVASATYDLKEVEPACSVVAVECRQAGIDPYGELEVVSSSCWLELSGRLFPGTLPYHDDPYGYWNIDMRTTYGHGHFTGDLDFKSTVSPDAIPPGGSLELLCLHLGVSKATDSQKGDEDIFLALRQFPNSDEYERVGLVSFNQLHGKIFPDGQLYSQKEVTVRIK</sequence>
<protein>
    <recommendedName>
        <fullName evidence="1">Heterokaryon incompatibility domain-containing protein</fullName>
    </recommendedName>
</protein>
<dbReference type="OrthoDB" id="5362512at2759"/>
<name>A0A1T3D036_9HYPO</name>
<reference evidence="2 3" key="1">
    <citation type="submission" date="2016-04" db="EMBL/GenBank/DDBJ databases">
        <title>Multiple horizontal gene transfer events from other fungi enriched the ability of the initially mycotrophic fungus Trichoderma (Ascomycota) to feed on dead plant biomass.</title>
        <authorList>
            <person name="Atanasova L."/>
            <person name="Chenthamara K."/>
            <person name="Zhang J."/>
            <person name="Grujic M."/>
            <person name="Henrissat B."/>
            <person name="Kuo A."/>
            <person name="Aertz A."/>
            <person name="Salamov A."/>
            <person name="Lipzen A."/>
            <person name="Labutti K."/>
            <person name="Barry K."/>
            <person name="Miao Y."/>
            <person name="Rahimi M.J."/>
            <person name="Shen Q."/>
            <person name="Grigoriev I.V."/>
            <person name="Kubicek C.P."/>
            <person name="Druzhinina I.S."/>
        </authorList>
    </citation>
    <scope>NUCLEOTIDE SEQUENCE [LARGE SCALE GENOMIC DNA]</scope>
    <source>
        <strain evidence="2 3">NJAU 4742</strain>
    </source>
</reference>
<organism evidence="2 3">
    <name type="scientific">Trichoderma guizhouense</name>
    <dbReference type="NCBI Taxonomy" id="1491466"/>
    <lineage>
        <taxon>Eukaryota</taxon>
        <taxon>Fungi</taxon>
        <taxon>Dikarya</taxon>
        <taxon>Ascomycota</taxon>
        <taxon>Pezizomycotina</taxon>
        <taxon>Sordariomycetes</taxon>
        <taxon>Hypocreomycetidae</taxon>
        <taxon>Hypocreales</taxon>
        <taxon>Hypocreaceae</taxon>
        <taxon>Trichoderma</taxon>
    </lineage>
</organism>
<evidence type="ECO:0000259" key="1">
    <source>
        <dbReference type="Pfam" id="PF06985"/>
    </source>
</evidence>
<dbReference type="InterPro" id="IPR010730">
    <property type="entry name" value="HET"/>
</dbReference>
<dbReference type="EMBL" id="LVVK01000002">
    <property type="protein sequence ID" value="OPB46585.1"/>
    <property type="molecule type" value="Genomic_DNA"/>
</dbReference>
<dbReference type="Proteomes" id="UP000191004">
    <property type="component" value="Unassembled WGS sequence"/>
</dbReference>
<dbReference type="PANTHER" id="PTHR33112:SF16">
    <property type="entry name" value="HETEROKARYON INCOMPATIBILITY DOMAIN-CONTAINING PROTEIN"/>
    <property type="match status" value="1"/>
</dbReference>
<feature type="domain" description="Heterokaryon incompatibility" evidence="1">
    <location>
        <begin position="72"/>
        <end position="230"/>
    </location>
</feature>
<comment type="caution">
    <text evidence="2">The sequence shown here is derived from an EMBL/GenBank/DDBJ whole genome shotgun (WGS) entry which is preliminary data.</text>
</comment>
<dbReference type="Pfam" id="PF06985">
    <property type="entry name" value="HET"/>
    <property type="match status" value="1"/>
</dbReference>
<dbReference type="PANTHER" id="PTHR33112">
    <property type="entry name" value="DOMAIN PROTEIN, PUTATIVE-RELATED"/>
    <property type="match status" value="1"/>
</dbReference>
<accession>A0A1T3D036</accession>
<evidence type="ECO:0000313" key="3">
    <source>
        <dbReference type="Proteomes" id="UP000191004"/>
    </source>
</evidence>
<gene>
    <name evidence="2" type="ORF">A0O28_0067070</name>
</gene>
<keyword evidence="3" id="KW-1185">Reference proteome</keyword>
<proteinExistence type="predicted"/>